<evidence type="ECO:0000313" key="2">
    <source>
        <dbReference type="EMBL" id="MBX55762.1"/>
    </source>
</evidence>
<accession>A0A2P2PM04</accession>
<organism evidence="2">
    <name type="scientific">Rhizophora mucronata</name>
    <name type="common">Asiatic mangrove</name>
    <dbReference type="NCBI Taxonomy" id="61149"/>
    <lineage>
        <taxon>Eukaryota</taxon>
        <taxon>Viridiplantae</taxon>
        <taxon>Streptophyta</taxon>
        <taxon>Embryophyta</taxon>
        <taxon>Tracheophyta</taxon>
        <taxon>Spermatophyta</taxon>
        <taxon>Magnoliopsida</taxon>
        <taxon>eudicotyledons</taxon>
        <taxon>Gunneridae</taxon>
        <taxon>Pentapetalae</taxon>
        <taxon>rosids</taxon>
        <taxon>fabids</taxon>
        <taxon>Malpighiales</taxon>
        <taxon>Rhizophoraceae</taxon>
        <taxon>Rhizophora</taxon>
    </lineage>
</organism>
<name>A0A2P2PM04_RHIMU</name>
<sequence length="31" mass="3563">MMILYHFDQKPQDSSAENPFEAGYHIMSTSS</sequence>
<feature type="region of interest" description="Disordered" evidence="1">
    <location>
        <begin position="7"/>
        <end position="31"/>
    </location>
</feature>
<dbReference type="AlphaFoldDB" id="A0A2P2PM04"/>
<evidence type="ECO:0000256" key="1">
    <source>
        <dbReference type="SAM" id="MobiDB-lite"/>
    </source>
</evidence>
<reference evidence="2" key="1">
    <citation type="submission" date="2018-02" db="EMBL/GenBank/DDBJ databases">
        <title>Rhizophora mucronata_Transcriptome.</title>
        <authorList>
            <person name="Meera S.P."/>
            <person name="Sreeshan A."/>
            <person name="Augustine A."/>
        </authorList>
    </citation>
    <scope>NUCLEOTIDE SEQUENCE</scope>
    <source>
        <tissue evidence="2">Leaf</tissue>
    </source>
</reference>
<proteinExistence type="predicted"/>
<dbReference type="EMBL" id="GGEC01075278">
    <property type="protein sequence ID" value="MBX55762.1"/>
    <property type="molecule type" value="Transcribed_RNA"/>
</dbReference>
<protein>
    <submittedName>
        <fullName evidence="2">Uncharacterized protein</fullName>
    </submittedName>
</protein>